<protein>
    <submittedName>
        <fullName evidence="2">Uncharacterized protein</fullName>
    </submittedName>
</protein>
<dbReference type="EMBL" id="KB707518">
    <property type="protein sequence ID" value="EMR61947.1"/>
    <property type="molecule type" value="Genomic_DNA"/>
</dbReference>
<keyword evidence="3" id="KW-1185">Reference proteome</keyword>
<accession>M7SCQ8</accession>
<dbReference type="KEGG" id="ela:UCREL1_11113"/>
<dbReference type="AlphaFoldDB" id="M7SCQ8"/>
<feature type="region of interest" description="Disordered" evidence="1">
    <location>
        <begin position="314"/>
        <end position="338"/>
    </location>
</feature>
<organism evidence="2 3">
    <name type="scientific">Eutypa lata (strain UCR-EL1)</name>
    <name type="common">Grapevine dieback disease fungus</name>
    <name type="synonym">Eutypa armeniacae</name>
    <dbReference type="NCBI Taxonomy" id="1287681"/>
    <lineage>
        <taxon>Eukaryota</taxon>
        <taxon>Fungi</taxon>
        <taxon>Dikarya</taxon>
        <taxon>Ascomycota</taxon>
        <taxon>Pezizomycotina</taxon>
        <taxon>Sordariomycetes</taxon>
        <taxon>Xylariomycetidae</taxon>
        <taxon>Xylariales</taxon>
        <taxon>Diatrypaceae</taxon>
        <taxon>Eutypa</taxon>
    </lineage>
</organism>
<reference evidence="3" key="1">
    <citation type="journal article" date="2013" name="Genome Announc.">
        <title>Draft genome sequence of the grapevine dieback fungus Eutypa lata UCR-EL1.</title>
        <authorList>
            <person name="Blanco-Ulate B."/>
            <person name="Rolshausen P.E."/>
            <person name="Cantu D."/>
        </authorList>
    </citation>
    <scope>NUCLEOTIDE SEQUENCE [LARGE SCALE GENOMIC DNA]</scope>
    <source>
        <strain evidence="3">UCR-EL1</strain>
    </source>
</reference>
<dbReference type="HOGENOM" id="CLU_778522_0_0_1"/>
<evidence type="ECO:0000313" key="3">
    <source>
        <dbReference type="Proteomes" id="UP000012174"/>
    </source>
</evidence>
<name>M7SCQ8_EUTLA</name>
<sequence>MLSLRRAEVDCGSFTMFCGGVPKSGGSRLTSIEPACANACHFVNVLNQGSYTATYRPNADTSQNRRQSGCQVGGANDHSICTFMPFSQRFADTENDPTCDEFPMADWVQPDFDPANGPRNSLRCMERGPNAAAGNQWKNFKEGVGDGLEGRTCQGDMSDPNTDYKFTIKFNTDNADTSDPTGTLDIGEFWMTTMGGSTGANNFPMKSSDSHYSITDGTATKDLLQCKLVVTRTSGDNYDGTIFDLDGNEISQAADGLNEDGARLVIQPPTDKSLGDLAIIRTGEMGQGGTAGSRVDFEFRLKGGNASPLVDFDWNTETSGKDNRPSGSKYCDVPNIEDNEDGSRQTITCYYPCPLP</sequence>
<dbReference type="OrthoDB" id="3794773at2759"/>
<gene>
    <name evidence="2" type="ORF">UCREL1_11113</name>
</gene>
<evidence type="ECO:0000256" key="1">
    <source>
        <dbReference type="SAM" id="MobiDB-lite"/>
    </source>
</evidence>
<proteinExistence type="predicted"/>
<dbReference type="Proteomes" id="UP000012174">
    <property type="component" value="Unassembled WGS sequence"/>
</dbReference>
<evidence type="ECO:0000313" key="2">
    <source>
        <dbReference type="EMBL" id="EMR61947.1"/>
    </source>
</evidence>